<dbReference type="OrthoDB" id="7848123at2"/>
<reference evidence="2 3" key="1">
    <citation type="submission" date="2018-12" db="EMBL/GenBank/DDBJ databases">
        <title>Complete genome sequencing of Tabrizicola sp. K13M18.</title>
        <authorList>
            <person name="Bae J.-W."/>
        </authorList>
    </citation>
    <scope>NUCLEOTIDE SEQUENCE [LARGE SCALE GENOMIC DNA]</scope>
    <source>
        <strain evidence="2 3">K13M18</strain>
    </source>
</reference>
<name>A0A3S8UAW1_9RHOB</name>
<gene>
    <name evidence="2" type="ORF">EI545_18795</name>
</gene>
<evidence type="ECO:0000256" key="1">
    <source>
        <dbReference type="SAM" id="Phobius"/>
    </source>
</evidence>
<dbReference type="Proteomes" id="UP000282002">
    <property type="component" value="Chromosome"/>
</dbReference>
<evidence type="ECO:0000313" key="2">
    <source>
        <dbReference type="EMBL" id="AZL60688.1"/>
    </source>
</evidence>
<dbReference type="RefSeq" id="WP_125326900.1">
    <property type="nucleotide sequence ID" value="NZ_CP034328.1"/>
</dbReference>
<feature type="transmembrane region" description="Helical" evidence="1">
    <location>
        <begin position="24"/>
        <end position="45"/>
    </location>
</feature>
<keyword evidence="1" id="KW-1133">Transmembrane helix</keyword>
<keyword evidence="1" id="KW-0812">Transmembrane</keyword>
<dbReference type="EMBL" id="CP034328">
    <property type="protein sequence ID" value="AZL60688.1"/>
    <property type="molecule type" value="Genomic_DNA"/>
</dbReference>
<sequence length="157" mass="17419">MTDRQTLIHEPGYRTRDSELVPRILVRAMFGLALATLAITTFASVTGREPVAQPQAAEVVREKWIVLEGLSAQAVIVRNTDGTVLMDLPHGGFITVIQSGIFTERRKHKVDQTKPVRIVEYANGRLVAEDPETGWSAELYAFGGDNKAAFERLLDQE</sequence>
<organism evidence="2 3">
    <name type="scientific">Tabrizicola piscis</name>
    <dbReference type="NCBI Taxonomy" id="2494374"/>
    <lineage>
        <taxon>Bacteria</taxon>
        <taxon>Pseudomonadati</taxon>
        <taxon>Pseudomonadota</taxon>
        <taxon>Alphaproteobacteria</taxon>
        <taxon>Rhodobacterales</taxon>
        <taxon>Paracoccaceae</taxon>
        <taxon>Tabrizicola</taxon>
    </lineage>
</organism>
<evidence type="ECO:0000313" key="3">
    <source>
        <dbReference type="Proteomes" id="UP000282002"/>
    </source>
</evidence>
<dbReference type="NCBIfam" id="TIGR03054">
    <property type="entry name" value="photo_alph_chp1"/>
    <property type="match status" value="1"/>
</dbReference>
<dbReference type="KEGG" id="taw:EI545_18795"/>
<dbReference type="InterPro" id="IPR017495">
    <property type="entry name" value="PuhC"/>
</dbReference>
<keyword evidence="3" id="KW-1185">Reference proteome</keyword>
<proteinExistence type="predicted"/>
<accession>A0A3S8UAW1</accession>
<keyword evidence="1" id="KW-0472">Membrane</keyword>
<protein>
    <submittedName>
        <fullName evidence="2">Photosynthetic complex assembly protein</fullName>
    </submittedName>
</protein>
<dbReference type="AlphaFoldDB" id="A0A3S8UAW1"/>